<dbReference type="SUPFAM" id="SSF63380">
    <property type="entry name" value="Riboflavin synthase domain-like"/>
    <property type="match status" value="1"/>
</dbReference>
<evidence type="ECO:0000256" key="5">
    <source>
        <dbReference type="ARBA" id="ARBA00048483"/>
    </source>
</evidence>
<feature type="transmembrane region" description="Helical" evidence="6">
    <location>
        <begin position="152"/>
        <end position="170"/>
    </location>
</feature>
<dbReference type="CDD" id="cd06186">
    <property type="entry name" value="NOX_Duox_like_FAD_NADP"/>
    <property type="match status" value="1"/>
</dbReference>
<evidence type="ECO:0000256" key="6">
    <source>
        <dbReference type="SAM" id="Phobius"/>
    </source>
</evidence>
<keyword evidence="4" id="KW-1003">Cell membrane</keyword>
<dbReference type="GO" id="GO:0006879">
    <property type="term" value="P:intracellular iron ion homeostasis"/>
    <property type="evidence" value="ECO:0007669"/>
    <property type="project" value="TreeGrafter"/>
</dbReference>
<feature type="transmembrane region" description="Helical" evidence="6">
    <location>
        <begin position="176"/>
        <end position="196"/>
    </location>
</feature>
<dbReference type="Pfam" id="PF08022">
    <property type="entry name" value="FAD_binding_8"/>
    <property type="match status" value="1"/>
</dbReference>
<dbReference type="GO" id="GO:0052851">
    <property type="term" value="F:ferric-chelate reductase (NADPH) activity"/>
    <property type="evidence" value="ECO:0007669"/>
    <property type="project" value="UniProtKB-EC"/>
</dbReference>
<dbReference type="Proteomes" id="UP000246991">
    <property type="component" value="Unassembled WGS sequence"/>
</dbReference>
<dbReference type="InterPro" id="IPR017927">
    <property type="entry name" value="FAD-bd_FR_type"/>
</dbReference>
<dbReference type="STRING" id="42249.A0A317SS72"/>
<dbReference type="PANTHER" id="PTHR32361">
    <property type="entry name" value="FERRIC/CUPRIC REDUCTASE TRANSMEMBRANE COMPONENT"/>
    <property type="match status" value="1"/>
</dbReference>
<evidence type="ECO:0000313" key="9">
    <source>
        <dbReference type="Proteomes" id="UP000246991"/>
    </source>
</evidence>
<sequence length="245" mass="27820">MLAITLLSPLRLHGRTYEITINGHIALGACLLGPLWYRLYAVPCTLGPLYLGLAAGLRAIGYLSRFSHIWYWSCGTGPQPRRLRVRPLVDEIQVSIVVPRPWHFRARQHVYLRVIGMGIRAFRQSHPFTIAWWERDRISMLIRPRGGFTSRLLLYAGCTLHALVEGPFGIEHDLGSYGTVLMFASGVGIATQVAYIRRLLEGRTMSKARTQRIVIYWRLDNEVEAQRSLYIPGGRSNSPEHTRNG</sequence>
<keyword evidence="9" id="KW-1185">Reference proteome</keyword>
<dbReference type="Gene3D" id="3.40.50.80">
    <property type="entry name" value="Nucleotide-binding domain of ferredoxin-NADP reductase (FNR) module"/>
    <property type="match status" value="1"/>
</dbReference>
<evidence type="ECO:0000256" key="2">
    <source>
        <dbReference type="ARBA" id="ARBA00012668"/>
    </source>
</evidence>
<dbReference type="AlphaFoldDB" id="A0A317SS72"/>
<evidence type="ECO:0000256" key="3">
    <source>
        <dbReference type="ARBA" id="ARBA00022448"/>
    </source>
</evidence>
<comment type="caution">
    <text evidence="8">The sequence shown here is derived from an EMBL/GenBank/DDBJ whole genome shotgun (WGS) entry which is preliminary data.</text>
</comment>
<name>A0A317SS72_9PEZI</name>
<comment type="catalytic activity">
    <reaction evidence="5">
        <text>2 a Fe(II)-siderophore + NADP(+) + H(+) = 2 a Fe(III)-siderophore + NADPH</text>
        <dbReference type="Rhea" id="RHEA:28795"/>
        <dbReference type="Rhea" id="RHEA-COMP:11342"/>
        <dbReference type="Rhea" id="RHEA-COMP:11344"/>
        <dbReference type="ChEBI" id="CHEBI:15378"/>
        <dbReference type="ChEBI" id="CHEBI:29033"/>
        <dbReference type="ChEBI" id="CHEBI:29034"/>
        <dbReference type="ChEBI" id="CHEBI:57783"/>
        <dbReference type="ChEBI" id="CHEBI:58349"/>
        <dbReference type="EC" id="1.16.1.9"/>
    </reaction>
</comment>
<dbReference type="GO" id="GO:0015677">
    <property type="term" value="P:copper ion import"/>
    <property type="evidence" value="ECO:0007669"/>
    <property type="project" value="TreeGrafter"/>
</dbReference>
<keyword evidence="6" id="KW-0472">Membrane</keyword>
<dbReference type="InterPro" id="IPR017938">
    <property type="entry name" value="Riboflavin_synthase-like_b-brl"/>
</dbReference>
<dbReference type="InterPro" id="IPR051410">
    <property type="entry name" value="Ferric/Cupric_Reductase"/>
</dbReference>
<dbReference type="EC" id="1.16.1.9" evidence="2"/>
<keyword evidence="6" id="KW-0812">Transmembrane</keyword>
<gene>
    <name evidence="8" type="ORF">C7212DRAFT_181623</name>
</gene>
<protein>
    <recommendedName>
        <fullName evidence="2">ferric-chelate reductase (NADPH)</fullName>
        <ecNumber evidence="2">1.16.1.9</ecNumber>
    </recommendedName>
</protein>
<dbReference type="PANTHER" id="PTHR32361:SF26">
    <property type="entry name" value="FAD-BINDING 8 DOMAIN-CONTAINING PROTEIN-RELATED"/>
    <property type="match status" value="1"/>
</dbReference>
<evidence type="ECO:0000313" key="8">
    <source>
        <dbReference type="EMBL" id="PWW77229.1"/>
    </source>
</evidence>
<dbReference type="PROSITE" id="PS51384">
    <property type="entry name" value="FAD_FR"/>
    <property type="match status" value="1"/>
</dbReference>
<proteinExistence type="predicted"/>
<dbReference type="EMBL" id="PYWC01000025">
    <property type="protein sequence ID" value="PWW77229.1"/>
    <property type="molecule type" value="Genomic_DNA"/>
</dbReference>
<dbReference type="GO" id="GO:0005886">
    <property type="term" value="C:plasma membrane"/>
    <property type="evidence" value="ECO:0007669"/>
    <property type="project" value="UniProtKB-SubCell"/>
</dbReference>
<organism evidence="8 9">
    <name type="scientific">Tuber magnatum</name>
    <name type="common">white Piedmont truffle</name>
    <dbReference type="NCBI Taxonomy" id="42249"/>
    <lineage>
        <taxon>Eukaryota</taxon>
        <taxon>Fungi</taxon>
        <taxon>Dikarya</taxon>
        <taxon>Ascomycota</taxon>
        <taxon>Pezizomycotina</taxon>
        <taxon>Pezizomycetes</taxon>
        <taxon>Pezizales</taxon>
        <taxon>Tuberaceae</taxon>
        <taxon>Tuber</taxon>
    </lineage>
</organism>
<dbReference type="GO" id="GO:0006826">
    <property type="term" value="P:iron ion transport"/>
    <property type="evidence" value="ECO:0007669"/>
    <property type="project" value="TreeGrafter"/>
</dbReference>
<evidence type="ECO:0000259" key="7">
    <source>
        <dbReference type="PROSITE" id="PS51384"/>
    </source>
</evidence>
<comment type="subcellular location">
    <subcellularLocation>
        <location evidence="1">Cell membrane</location>
        <topology evidence="1">Multi-pass membrane protein</topology>
    </subcellularLocation>
</comment>
<keyword evidence="3" id="KW-0813">Transport</keyword>
<feature type="transmembrane region" description="Helical" evidence="6">
    <location>
        <begin position="45"/>
        <end position="63"/>
    </location>
</feature>
<evidence type="ECO:0000256" key="4">
    <source>
        <dbReference type="ARBA" id="ARBA00022475"/>
    </source>
</evidence>
<feature type="domain" description="FAD-binding FR-type" evidence="7">
    <location>
        <begin position="59"/>
        <end position="174"/>
    </location>
</feature>
<dbReference type="InterPro" id="IPR039261">
    <property type="entry name" value="FNR_nucleotide-bd"/>
</dbReference>
<dbReference type="OrthoDB" id="4494341at2759"/>
<reference evidence="8 9" key="1">
    <citation type="submission" date="2018-03" db="EMBL/GenBank/DDBJ databases">
        <title>Genomes of Pezizomycetes fungi and the evolution of truffles.</title>
        <authorList>
            <person name="Murat C."/>
            <person name="Payen T."/>
            <person name="Noel B."/>
            <person name="Kuo A."/>
            <person name="Martin F.M."/>
        </authorList>
    </citation>
    <scope>NUCLEOTIDE SEQUENCE [LARGE SCALE GENOMIC DNA]</scope>
    <source>
        <strain evidence="8">091103-1</strain>
    </source>
</reference>
<accession>A0A317SS72</accession>
<dbReference type="InterPro" id="IPR013112">
    <property type="entry name" value="FAD-bd_8"/>
</dbReference>
<keyword evidence="6" id="KW-1133">Transmembrane helix</keyword>
<evidence type="ECO:0000256" key="1">
    <source>
        <dbReference type="ARBA" id="ARBA00004651"/>
    </source>
</evidence>